<proteinExistence type="predicted"/>
<dbReference type="EnsemblMetazoa" id="G21570.1">
    <property type="protein sequence ID" value="G21570.1:cds"/>
    <property type="gene ID" value="G21570"/>
</dbReference>
<accession>A0A8W8JYA7</accession>
<sequence>MVKLIVVKEKRAIVEERKANALERIAATSEKKTGNTVKGCASHFEHCLRVFQGQRIPQQGFILAFFIDIMKQCNMTNKPRFYLLPRPIDNEQFQENERKLWVDGTVCEVETCRKLGPFSTFHSYINHWSKAHTKYINILKCSVCHENFVFENKGKQPIRTHRDPILEVQEKENIFYVEPGHCVPFRLGAPEERKRKNLEEEKALAQRK</sequence>
<protein>
    <submittedName>
        <fullName evidence="1">Uncharacterized protein</fullName>
    </submittedName>
</protein>
<evidence type="ECO:0000313" key="2">
    <source>
        <dbReference type="Proteomes" id="UP000005408"/>
    </source>
</evidence>
<keyword evidence="2" id="KW-1185">Reference proteome</keyword>
<evidence type="ECO:0000313" key="1">
    <source>
        <dbReference type="EnsemblMetazoa" id="G21570.1:cds"/>
    </source>
</evidence>
<organism evidence="1 2">
    <name type="scientific">Magallana gigas</name>
    <name type="common">Pacific oyster</name>
    <name type="synonym">Crassostrea gigas</name>
    <dbReference type="NCBI Taxonomy" id="29159"/>
    <lineage>
        <taxon>Eukaryota</taxon>
        <taxon>Metazoa</taxon>
        <taxon>Spiralia</taxon>
        <taxon>Lophotrochozoa</taxon>
        <taxon>Mollusca</taxon>
        <taxon>Bivalvia</taxon>
        <taxon>Autobranchia</taxon>
        <taxon>Pteriomorphia</taxon>
        <taxon>Ostreida</taxon>
        <taxon>Ostreoidea</taxon>
        <taxon>Ostreidae</taxon>
        <taxon>Magallana</taxon>
    </lineage>
</organism>
<reference evidence="1" key="1">
    <citation type="submission" date="2022-08" db="UniProtKB">
        <authorList>
            <consortium name="EnsemblMetazoa"/>
        </authorList>
    </citation>
    <scope>IDENTIFICATION</scope>
    <source>
        <strain evidence="1">05x7-T-G4-1.051#20</strain>
    </source>
</reference>
<dbReference type="AlphaFoldDB" id="A0A8W8JYA7"/>
<dbReference type="Proteomes" id="UP000005408">
    <property type="component" value="Unassembled WGS sequence"/>
</dbReference>
<name>A0A8W8JYA7_MAGGI</name>